<name>A0A419T2X5_9FIRM</name>
<dbReference type="Pfam" id="PF07907">
    <property type="entry name" value="YibE_F"/>
    <property type="match status" value="1"/>
</dbReference>
<feature type="transmembrane region" description="Helical" evidence="1">
    <location>
        <begin position="121"/>
        <end position="139"/>
    </location>
</feature>
<gene>
    <name evidence="2" type="ORF">BET01_19765</name>
</gene>
<dbReference type="OrthoDB" id="5753718at2"/>
<feature type="transmembrane region" description="Helical" evidence="1">
    <location>
        <begin position="302"/>
        <end position="324"/>
    </location>
</feature>
<dbReference type="RefSeq" id="WP_120196928.1">
    <property type="nucleotide sequence ID" value="NZ_MCIA01000016.1"/>
</dbReference>
<dbReference type="EMBL" id="MCIA01000016">
    <property type="protein sequence ID" value="RKD31758.1"/>
    <property type="molecule type" value="Genomic_DNA"/>
</dbReference>
<keyword evidence="1" id="KW-0812">Transmembrane</keyword>
<keyword evidence="3" id="KW-1185">Reference proteome</keyword>
<feature type="transmembrane region" description="Helical" evidence="1">
    <location>
        <begin position="344"/>
        <end position="367"/>
    </location>
</feature>
<accession>A0A419T2X5</accession>
<organism evidence="2 3">
    <name type="scientific">Lacrimispora algidixylanolytica</name>
    <dbReference type="NCBI Taxonomy" id="94868"/>
    <lineage>
        <taxon>Bacteria</taxon>
        <taxon>Bacillati</taxon>
        <taxon>Bacillota</taxon>
        <taxon>Clostridia</taxon>
        <taxon>Lachnospirales</taxon>
        <taxon>Lachnospiraceae</taxon>
        <taxon>Lacrimispora</taxon>
    </lineage>
</organism>
<sequence length="388" mass="41770">MEKKIQWAVFAVIIAAFTLFLIQFNQVDIASLVSTQGRTFERAKIIKVLKDNVQEDGNRVGQQTVFIELLTGPKKGQTAEATSNNGYLFGAACRPGMKVIIIQSISGDISLHTVYSVDREWVVLGFLVIFFGVVCLIGGKKGVLTCIGLIFTFVCIIWLYLPMIYKGYSPFLAAIVVAAVTTFVTMYLLGGWSGKTFCAVIGTVGGVVIAGISAFLFGKAAYLNGYNTPEIESLLVLQNIRGIQVGELLFSGLLISALGAVMDVAMAISSTVFEIHEQMPELDRKGLFRSGMNVGRDAMGTMVNTLILAFVGSSASTLLLTYAYELPYLQIVNSSSIVIEIMQGISGSMGIILTVPIVSLIASFVAAGRRAEIPDVSATLTEYLTESK</sequence>
<proteinExistence type="predicted"/>
<keyword evidence="1" id="KW-0472">Membrane</keyword>
<evidence type="ECO:0000256" key="1">
    <source>
        <dbReference type="SAM" id="Phobius"/>
    </source>
</evidence>
<evidence type="ECO:0000313" key="2">
    <source>
        <dbReference type="EMBL" id="RKD31758.1"/>
    </source>
</evidence>
<dbReference type="PANTHER" id="PTHR41771:SF1">
    <property type="entry name" value="MEMBRANE PROTEIN"/>
    <property type="match status" value="1"/>
</dbReference>
<feature type="transmembrane region" description="Helical" evidence="1">
    <location>
        <begin position="7"/>
        <end position="24"/>
    </location>
</feature>
<reference evidence="2 3" key="1">
    <citation type="submission" date="2016-08" db="EMBL/GenBank/DDBJ databases">
        <title>A new outlook on sporulation: Clostridium algidixylanolyticum.</title>
        <authorList>
            <person name="Poppleton D.I."/>
            <person name="Gribaldo S."/>
        </authorList>
    </citation>
    <scope>NUCLEOTIDE SEQUENCE [LARGE SCALE GENOMIC DNA]</scope>
    <source>
        <strain evidence="2 3">SPL73</strain>
    </source>
</reference>
<feature type="transmembrane region" description="Helical" evidence="1">
    <location>
        <begin position="248"/>
        <end position="275"/>
    </location>
</feature>
<dbReference type="Proteomes" id="UP000284277">
    <property type="component" value="Unassembled WGS sequence"/>
</dbReference>
<keyword evidence="1" id="KW-1133">Transmembrane helix</keyword>
<evidence type="ECO:0000313" key="3">
    <source>
        <dbReference type="Proteomes" id="UP000284277"/>
    </source>
</evidence>
<feature type="transmembrane region" description="Helical" evidence="1">
    <location>
        <begin position="197"/>
        <end position="217"/>
    </location>
</feature>
<comment type="caution">
    <text evidence="2">The sequence shown here is derived from an EMBL/GenBank/DDBJ whole genome shotgun (WGS) entry which is preliminary data.</text>
</comment>
<dbReference type="InterPro" id="IPR012507">
    <property type="entry name" value="YibE_F"/>
</dbReference>
<dbReference type="AlphaFoldDB" id="A0A419T2X5"/>
<dbReference type="PANTHER" id="PTHR41771">
    <property type="entry name" value="MEMBRANE PROTEIN-RELATED"/>
    <property type="match status" value="1"/>
</dbReference>
<feature type="transmembrane region" description="Helical" evidence="1">
    <location>
        <begin position="146"/>
        <end position="165"/>
    </location>
</feature>
<feature type="transmembrane region" description="Helical" evidence="1">
    <location>
        <begin position="171"/>
        <end position="190"/>
    </location>
</feature>
<protein>
    <submittedName>
        <fullName evidence="2">YibE/F family protein</fullName>
    </submittedName>
</protein>